<proteinExistence type="predicted"/>
<evidence type="ECO:0000313" key="2">
    <source>
        <dbReference type="Proteomes" id="UP000016064"/>
    </source>
</evidence>
<dbReference type="EMBL" id="APJW01000003">
    <property type="protein sequence ID" value="EQM62379.1"/>
    <property type="molecule type" value="Genomic_DNA"/>
</dbReference>
<keyword evidence="2" id="KW-1185">Reference proteome</keyword>
<dbReference type="RefSeq" id="WP_020370473.1">
    <property type="nucleotide sequence ID" value="NZ_APJW01000003.1"/>
</dbReference>
<accession>A0ABN0MYM4</accession>
<reference evidence="1 2" key="1">
    <citation type="submission" date="2013-07" db="EMBL/GenBank/DDBJ databases">
        <title>Isolation of a new Chlamydia species from the feral Sacred Ibis (Threskiornis aethiopicus): Chlamydia ibidis.</title>
        <authorList>
            <person name="Vorimore F."/>
            <person name="Hsia R.-C."/>
            <person name="Huot-Creasy H."/>
            <person name="Bastian S."/>
            <person name="Deruyter L."/>
            <person name="Passet A."/>
            <person name="Sachse K."/>
            <person name="Bavoil P."/>
            <person name="Myers G."/>
            <person name="Laroucau K."/>
        </authorList>
    </citation>
    <scope>NUCLEOTIDE SEQUENCE [LARGE SCALE GENOMIC DNA]</scope>
    <source>
        <strain evidence="1 2">10-1398/6</strain>
    </source>
</reference>
<protein>
    <submittedName>
        <fullName evidence="1">Calcium binding EF-hand protein</fullName>
    </submittedName>
</protein>
<evidence type="ECO:0000313" key="1">
    <source>
        <dbReference type="EMBL" id="EQM62379.1"/>
    </source>
</evidence>
<dbReference type="Proteomes" id="UP000016064">
    <property type="component" value="Unassembled WGS sequence"/>
</dbReference>
<organism evidence="1 2">
    <name type="scientific">Chlamydia ibidis 10-1398/6</name>
    <dbReference type="NCBI Taxonomy" id="1046581"/>
    <lineage>
        <taxon>Bacteria</taxon>
        <taxon>Pseudomonadati</taxon>
        <taxon>Chlamydiota</taxon>
        <taxon>Chlamydiia</taxon>
        <taxon>Chlamydiales</taxon>
        <taxon>Chlamydiaceae</taxon>
        <taxon>Chlamydia/Chlamydophila group</taxon>
        <taxon>Chlamydia</taxon>
    </lineage>
</organism>
<gene>
    <name evidence="1" type="primary">cef</name>
    <name evidence="1" type="ORF">H359_0860</name>
</gene>
<sequence>MRKSCYNFEKALEHLENLKKMSYGSSEAGFLNNPCTVSNVSRGNHSLAEMKNSLKSLEDYLKQAATLPTSKANKALQESHFLISGVQNISSFLESRERDLYHSLANDFLEINKIYSQIQEDLSRKIVKEDHSEPLARELTGRPEDDINFLNNLVEVKRDRSYELFYILDERNKRFYTDALAQIIYKQGKIHETAHENDPLTKTLLWNSEEVKKLASYLVFTNDMPIRLFYEEALQNLDIESTVKVHNSVMALFFSRYDATALRNNPKKNNTHYFNDFILFLREAWKAFFSESVKDSNHVKQSQTLLNALSIGLFESRLVFEDAAHYLYFHITKKLQRTGDKKELSPGHYISEIYDELYRFFAQYPNGPLFKAIDRLLEPSSIVFDPIILGVLPSLEGKLQLGDKSINVIRTANPITQSSILYANCNDEFLGFLKAKGVLNEKILVLNIQDRQSKKDRARSRVLEENLGQVEYRDYVISFSFPEPEDTLKLLEKEHGEQETFSGFFDVLKQEFLKPDAQSSFFLSKDIKKEILEFLNDSLKELKEIFFSKKKILFKNDKFLLLHIIYYLIVFKLVEITDPDNIIVTSKDGLDYAAVFVSGFIFFSKEKDWDEHQLKLFMTKLLSPTLIARDRLIFSQHIDLLSKFVNCLRKNRHHICNLQPFFKYNLERWDFSNYLNEIIEVSHKHSL</sequence>
<comment type="caution">
    <text evidence="1">The sequence shown here is derived from an EMBL/GenBank/DDBJ whole genome shotgun (WGS) entry which is preliminary data.</text>
</comment>
<name>A0ABN0MYM4_9CHLA</name>